<evidence type="ECO:0000313" key="1">
    <source>
        <dbReference type="EMBL" id="QDA56018.1"/>
    </source>
</evidence>
<dbReference type="PIRSF" id="PIRSF018634">
    <property type="entry name" value="UCP018634"/>
    <property type="match status" value="1"/>
</dbReference>
<accession>A0A5B7ZM27</accession>
<dbReference type="Pfam" id="PF06296">
    <property type="entry name" value="RelE"/>
    <property type="match status" value="1"/>
</dbReference>
<protein>
    <submittedName>
        <fullName evidence="1">Type II toxin-antitoxin system RelE/ParE family toxin</fullName>
    </submittedName>
</protein>
<dbReference type="Proteomes" id="UP000308149">
    <property type="component" value="Chromosome"/>
</dbReference>
<name>A0A5B7ZM27_9GAMM</name>
<sequence>MAFYKVKAFGRFARQNGIPDSVLFQAAQEVLDGSYEADLGGGVFKKRVARDGGGKSGGYRTFVTHKTSDHLFFVYGFPKSQRDNIDEKEEKALKKMAKEFGKLTQAQIEEAIAAGEISEIEDDDEGVEEAE</sequence>
<dbReference type="OrthoDB" id="8607264at2"/>
<dbReference type="KEGG" id="thes:FHQ07_01130"/>
<dbReference type="InterPro" id="IPR009387">
    <property type="entry name" value="HigB-2"/>
</dbReference>
<dbReference type="EMBL" id="CP040871">
    <property type="protein sequence ID" value="QDA56018.1"/>
    <property type="molecule type" value="Genomic_DNA"/>
</dbReference>
<dbReference type="RefSeq" id="WP_139714923.1">
    <property type="nucleotide sequence ID" value="NZ_CP040871.1"/>
</dbReference>
<gene>
    <name evidence="1" type="ORF">FHQ07_01130</name>
</gene>
<proteinExistence type="predicted"/>
<keyword evidence="2" id="KW-1185">Reference proteome</keyword>
<dbReference type="AlphaFoldDB" id="A0A5B7ZM27"/>
<evidence type="ECO:0000313" key="2">
    <source>
        <dbReference type="Proteomes" id="UP000308149"/>
    </source>
</evidence>
<reference evidence="1 2" key="1">
    <citation type="submission" date="2019-06" db="EMBL/GenBank/DDBJ databases">
        <title>Thermomonas aquatica sp. nov., isolated from an industrial wastewater treatment plant.</title>
        <authorList>
            <person name="Jeon J.H."/>
            <person name="Park D.-S."/>
        </authorList>
    </citation>
    <scope>NUCLEOTIDE SEQUENCE [LARGE SCALE GENOMIC DNA]</scope>
    <source>
        <strain evidence="1 2">SY21</strain>
    </source>
</reference>
<organism evidence="1 2">
    <name type="scientific">Thermomonas aquatica</name>
    <dbReference type="NCBI Taxonomy" id="2202149"/>
    <lineage>
        <taxon>Bacteria</taxon>
        <taxon>Pseudomonadati</taxon>
        <taxon>Pseudomonadota</taxon>
        <taxon>Gammaproteobacteria</taxon>
        <taxon>Lysobacterales</taxon>
        <taxon>Lysobacteraceae</taxon>
        <taxon>Thermomonas</taxon>
    </lineage>
</organism>